<reference evidence="2" key="2">
    <citation type="submission" date="2020-07" db="EMBL/GenBank/DDBJ databases">
        <authorList>
            <person name="Vera ALvarez R."/>
            <person name="Arias-Moreno D.M."/>
            <person name="Jimenez-Jacinto V."/>
            <person name="Jimenez-Bremont J.F."/>
            <person name="Swaminathan K."/>
            <person name="Moose S.P."/>
            <person name="Guerrero-Gonzalez M.L."/>
            <person name="Marino-Ramirez L."/>
            <person name="Landsman D."/>
            <person name="Rodriguez-Kessler M."/>
            <person name="Delgado-Sanchez P."/>
        </authorList>
    </citation>
    <scope>NUCLEOTIDE SEQUENCE</scope>
    <source>
        <tissue evidence="2">Cladode</tissue>
    </source>
</reference>
<accession>A0A7C9DM19</accession>
<dbReference type="AlphaFoldDB" id="A0A7C9DM19"/>
<sequence>MTLLSKKSKFKPKPKKKGVLNKHNEPASLLISRQTQTFHKPILDSIFGRAKLNLDFAKLELTSQASSLTSSSSNPLEYTRSCDCCGSIYTCANTKPNIDVFWTITRPTLDPLIYCKSWISS</sequence>
<reference evidence="2" key="1">
    <citation type="journal article" date="2013" name="J. Plant Res.">
        <title>Effect of fungi and light on seed germination of three Opuntia species from semiarid lands of central Mexico.</title>
        <authorList>
            <person name="Delgado-Sanchez P."/>
            <person name="Jimenez-Bremont J.F."/>
            <person name="Guerrero-Gonzalez Mde L."/>
            <person name="Flores J."/>
        </authorList>
    </citation>
    <scope>NUCLEOTIDE SEQUENCE</scope>
    <source>
        <tissue evidence="2">Cladode</tissue>
    </source>
</reference>
<dbReference type="EMBL" id="GISG01118243">
    <property type="protein sequence ID" value="MBA4640249.1"/>
    <property type="molecule type" value="Transcribed_RNA"/>
</dbReference>
<evidence type="ECO:0000313" key="2">
    <source>
        <dbReference type="EMBL" id="MBA4640249.1"/>
    </source>
</evidence>
<feature type="compositionally biased region" description="Basic residues" evidence="1">
    <location>
        <begin position="1"/>
        <end position="20"/>
    </location>
</feature>
<feature type="region of interest" description="Disordered" evidence="1">
    <location>
        <begin position="1"/>
        <end position="23"/>
    </location>
</feature>
<organism evidence="2">
    <name type="scientific">Opuntia streptacantha</name>
    <name type="common">Prickly pear cactus</name>
    <name type="synonym">Opuntia cardona</name>
    <dbReference type="NCBI Taxonomy" id="393608"/>
    <lineage>
        <taxon>Eukaryota</taxon>
        <taxon>Viridiplantae</taxon>
        <taxon>Streptophyta</taxon>
        <taxon>Embryophyta</taxon>
        <taxon>Tracheophyta</taxon>
        <taxon>Spermatophyta</taxon>
        <taxon>Magnoliopsida</taxon>
        <taxon>eudicotyledons</taxon>
        <taxon>Gunneridae</taxon>
        <taxon>Pentapetalae</taxon>
        <taxon>Caryophyllales</taxon>
        <taxon>Cactineae</taxon>
        <taxon>Cactaceae</taxon>
        <taxon>Opuntioideae</taxon>
        <taxon>Opuntia</taxon>
    </lineage>
</organism>
<protein>
    <submittedName>
        <fullName evidence="2">Uncharacterized protein</fullName>
    </submittedName>
</protein>
<name>A0A7C9DM19_OPUST</name>
<proteinExistence type="predicted"/>
<evidence type="ECO:0000256" key="1">
    <source>
        <dbReference type="SAM" id="MobiDB-lite"/>
    </source>
</evidence>